<dbReference type="EMBL" id="PFGP01000091">
    <property type="protein sequence ID" value="PIW66364.1"/>
    <property type="molecule type" value="Genomic_DNA"/>
</dbReference>
<dbReference type="Pfam" id="PF03065">
    <property type="entry name" value="Glyco_hydro_57"/>
    <property type="match status" value="1"/>
</dbReference>
<gene>
    <name evidence="4" type="ORF">COW11_03780</name>
</gene>
<dbReference type="GO" id="GO:0003824">
    <property type="term" value="F:catalytic activity"/>
    <property type="evidence" value="ECO:0007669"/>
    <property type="project" value="InterPro"/>
</dbReference>
<dbReference type="Proteomes" id="UP000231267">
    <property type="component" value="Unassembled WGS sequence"/>
</dbReference>
<keyword evidence="2" id="KW-0119">Carbohydrate metabolism</keyword>
<dbReference type="AlphaFoldDB" id="A0A2J0LHM9"/>
<accession>A0A2J0LHM9</accession>
<proteinExistence type="inferred from homology"/>
<dbReference type="SUPFAM" id="SSF88713">
    <property type="entry name" value="Glycoside hydrolase/deacetylase"/>
    <property type="match status" value="1"/>
</dbReference>
<comment type="caution">
    <text evidence="4">The sequence shown here is derived from an EMBL/GenBank/DDBJ whole genome shotgun (WGS) entry which is preliminary data.</text>
</comment>
<dbReference type="GO" id="GO:0005975">
    <property type="term" value="P:carbohydrate metabolic process"/>
    <property type="evidence" value="ECO:0007669"/>
    <property type="project" value="InterPro"/>
</dbReference>
<evidence type="ECO:0000313" key="5">
    <source>
        <dbReference type="Proteomes" id="UP000231267"/>
    </source>
</evidence>
<evidence type="ECO:0000256" key="1">
    <source>
        <dbReference type="ARBA" id="ARBA00006821"/>
    </source>
</evidence>
<dbReference type="Gene3D" id="3.20.110.20">
    <property type="match status" value="1"/>
</dbReference>
<dbReference type="InterPro" id="IPR011330">
    <property type="entry name" value="Glyco_hydro/deAcase_b/a-brl"/>
</dbReference>
<evidence type="ECO:0000256" key="2">
    <source>
        <dbReference type="ARBA" id="ARBA00023277"/>
    </source>
</evidence>
<name>A0A2J0LHM9_9BACT</name>
<organism evidence="4 5">
    <name type="scientific">Candidatus Taenaricola geysiri</name>
    <dbReference type="NCBI Taxonomy" id="1974752"/>
    <lineage>
        <taxon>Bacteria</taxon>
        <taxon>Pseudomonadati</taxon>
        <taxon>Candidatus Omnitrophota</taxon>
        <taxon>Candidatus Taenaricola</taxon>
    </lineage>
</organism>
<comment type="similarity">
    <text evidence="1">Belongs to the glycosyl hydrolase 57 family.</text>
</comment>
<protein>
    <recommendedName>
        <fullName evidence="3">Glycoside hydrolase family 57 N-terminal domain-containing protein</fullName>
    </recommendedName>
</protein>
<feature type="domain" description="Glycoside hydrolase family 57 N-terminal" evidence="3">
    <location>
        <begin position="12"/>
        <end position="277"/>
    </location>
</feature>
<dbReference type="InterPro" id="IPR004300">
    <property type="entry name" value="Glyco_hydro_57_N"/>
</dbReference>
<dbReference type="InterPro" id="IPR052046">
    <property type="entry name" value="GH57_Enzymes"/>
</dbReference>
<dbReference type="PANTHER" id="PTHR36306">
    <property type="entry name" value="ALPHA-AMYLASE-RELATED-RELATED"/>
    <property type="match status" value="1"/>
</dbReference>
<reference evidence="4 5" key="1">
    <citation type="submission" date="2017-09" db="EMBL/GenBank/DDBJ databases">
        <title>Depth-based differentiation of microbial function through sediment-hosted aquifers and enrichment of novel symbionts in the deep terrestrial subsurface.</title>
        <authorList>
            <person name="Probst A.J."/>
            <person name="Ladd B."/>
            <person name="Jarett J.K."/>
            <person name="Geller-Mcgrath D.E."/>
            <person name="Sieber C.M."/>
            <person name="Emerson J.B."/>
            <person name="Anantharaman K."/>
            <person name="Thomas B.C."/>
            <person name="Malmstrom R."/>
            <person name="Stieglmeier M."/>
            <person name="Klingl A."/>
            <person name="Woyke T."/>
            <person name="Ryan C.M."/>
            <person name="Banfield J.F."/>
        </authorList>
    </citation>
    <scope>NUCLEOTIDE SEQUENCE [LARGE SCALE GENOMIC DNA]</scope>
    <source>
        <strain evidence="4">CG12_big_fil_rev_8_21_14_0_65_43_15</strain>
    </source>
</reference>
<evidence type="ECO:0000313" key="4">
    <source>
        <dbReference type="EMBL" id="PIW66364.1"/>
    </source>
</evidence>
<dbReference type="PANTHER" id="PTHR36306:SF1">
    <property type="entry name" value="ALPHA-AMYLASE-RELATED"/>
    <property type="match status" value="1"/>
</dbReference>
<sequence>MIYWAPFLHFYQPSIQFHAILKKICNESYRPLLDVFEANPSAKVTVNICGVLTELLNDHAASDVIERMKNLAERGQLEFTGTSKYHAILPLIPQEETERQIELNHATNKYFFKKAFSPKGFFPPEMCYSDDIIAPIAASGHKWILLSGIACADQWPMDKIYQIKSGDYALSVLFRDDILSNKISFQNLDSKGFIKHLKGIAQAKEDTYVITAMDAETFGHHIQNWEKLFLKKVYDDIKQKSDLARSFEGMLKGGLKDQIKVVTISELLEHFPKSKVINPKKSSWSTSAEDIEHKNFYPLWLDNDNEIHGLQWEHVKICIEMVYKALETASAGGSKNYANISRMLLDSALHSCQFWWASRMPMWDINLVNKGLIMQDETLLNAYKAIKTSSSEEEVKREYYHKVVAARDLRNKITDRLFVL</sequence>
<evidence type="ECO:0000259" key="3">
    <source>
        <dbReference type="Pfam" id="PF03065"/>
    </source>
</evidence>